<dbReference type="InterPro" id="IPR001878">
    <property type="entry name" value="Znf_CCHC"/>
</dbReference>
<dbReference type="AlphaFoldDB" id="A0AAD8VNS6"/>
<reference evidence="4" key="1">
    <citation type="submission" date="2023-07" db="EMBL/GenBank/DDBJ databases">
        <title>A chromosome-level genome assembly of Lolium multiflorum.</title>
        <authorList>
            <person name="Chen Y."/>
            <person name="Copetti D."/>
            <person name="Kolliker R."/>
            <person name="Studer B."/>
        </authorList>
    </citation>
    <scope>NUCLEOTIDE SEQUENCE</scope>
    <source>
        <strain evidence="4">02402/16</strain>
        <tissue evidence="4">Leaf</tissue>
    </source>
</reference>
<feature type="compositionally biased region" description="Basic and acidic residues" evidence="2">
    <location>
        <begin position="192"/>
        <end position="215"/>
    </location>
</feature>
<dbReference type="Pfam" id="PF00098">
    <property type="entry name" value="zf-CCHC"/>
    <property type="match status" value="1"/>
</dbReference>
<dbReference type="GO" id="GO:0003676">
    <property type="term" value="F:nucleic acid binding"/>
    <property type="evidence" value="ECO:0007669"/>
    <property type="project" value="InterPro"/>
</dbReference>
<organism evidence="4 5">
    <name type="scientific">Lolium multiflorum</name>
    <name type="common">Italian ryegrass</name>
    <name type="synonym">Lolium perenne subsp. multiflorum</name>
    <dbReference type="NCBI Taxonomy" id="4521"/>
    <lineage>
        <taxon>Eukaryota</taxon>
        <taxon>Viridiplantae</taxon>
        <taxon>Streptophyta</taxon>
        <taxon>Embryophyta</taxon>
        <taxon>Tracheophyta</taxon>
        <taxon>Spermatophyta</taxon>
        <taxon>Magnoliopsida</taxon>
        <taxon>Liliopsida</taxon>
        <taxon>Poales</taxon>
        <taxon>Poaceae</taxon>
        <taxon>BOP clade</taxon>
        <taxon>Pooideae</taxon>
        <taxon>Poodae</taxon>
        <taxon>Poeae</taxon>
        <taxon>Poeae Chloroplast Group 2 (Poeae type)</taxon>
        <taxon>Loliodinae</taxon>
        <taxon>Loliinae</taxon>
        <taxon>Lolium</taxon>
    </lineage>
</organism>
<feature type="compositionally biased region" description="Basic residues" evidence="2">
    <location>
        <begin position="107"/>
        <end position="121"/>
    </location>
</feature>
<feature type="compositionally biased region" description="Basic and acidic residues" evidence="2">
    <location>
        <begin position="269"/>
        <end position="285"/>
    </location>
</feature>
<keyword evidence="1" id="KW-0479">Metal-binding</keyword>
<evidence type="ECO:0000313" key="4">
    <source>
        <dbReference type="EMBL" id="KAK1612096.1"/>
    </source>
</evidence>
<feature type="compositionally biased region" description="Acidic residues" evidence="2">
    <location>
        <begin position="73"/>
        <end position="102"/>
    </location>
</feature>
<evidence type="ECO:0000259" key="3">
    <source>
        <dbReference type="PROSITE" id="PS50158"/>
    </source>
</evidence>
<dbReference type="InterPro" id="IPR036875">
    <property type="entry name" value="Znf_CCHC_sf"/>
</dbReference>
<dbReference type="Proteomes" id="UP001231189">
    <property type="component" value="Unassembled WGS sequence"/>
</dbReference>
<dbReference type="SMART" id="SM00343">
    <property type="entry name" value="ZnF_C2HC"/>
    <property type="match status" value="2"/>
</dbReference>
<feature type="domain" description="CCHC-type" evidence="3">
    <location>
        <begin position="161"/>
        <end position="174"/>
    </location>
</feature>
<gene>
    <name evidence="4" type="ORF">QYE76_035769</name>
</gene>
<dbReference type="Gene3D" id="4.10.60.10">
    <property type="entry name" value="Zinc finger, CCHC-type"/>
    <property type="match status" value="1"/>
</dbReference>
<keyword evidence="1" id="KW-0862">Zinc</keyword>
<keyword evidence="1" id="KW-0863">Zinc-finger</keyword>
<accession>A0AAD8VNS6</accession>
<keyword evidence="5" id="KW-1185">Reference proteome</keyword>
<dbReference type="EMBL" id="JAUUTY010000007">
    <property type="protein sequence ID" value="KAK1612096.1"/>
    <property type="molecule type" value="Genomic_DNA"/>
</dbReference>
<feature type="compositionally biased region" description="Basic and acidic residues" evidence="2">
    <location>
        <begin position="53"/>
        <end position="72"/>
    </location>
</feature>
<dbReference type="GO" id="GO:0008270">
    <property type="term" value="F:zinc ion binding"/>
    <property type="evidence" value="ECO:0007669"/>
    <property type="project" value="UniProtKB-KW"/>
</dbReference>
<feature type="region of interest" description="Disordered" evidence="2">
    <location>
        <begin position="177"/>
        <end position="285"/>
    </location>
</feature>
<feature type="region of interest" description="Disordered" evidence="2">
    <location>
        <begin position="1"/>
        <end position="121"/>
    </location>
</feature>
<proteinExistence type="predicted"/>
<feature type="compositionally biased region" description="Pro residues" evidence="2">
    <location>
        <begin position="10"/>
        <end position="20"/>
    </location>
</feature>
<comment type="caution">
    <text evidence="4">The sequence shown here is derived from an EMBL/GenBank/DDBJ whole genome shotgun (WGS) entry which is preliminary data.</text>
</comment>
<dbReference type="PROSITE" id="PS50158">
    <property type="entry name" value="ZF_CCHC"/>
    <property type="match status" value="1"/>
</dbReference>
<evidence type="ECO:0000256" key="2">
    <source>
        <dbReference type="SAM" id="MobiDB-lite"/>
    </source>
</evidence>
<feature type="compositionally biased region" description="Basic and acidic residues" evidence="2">
    <location>
        <begin position="238"/>
        <end position="258"/>
    </location>
</feature>
<dbReference type="SUPFAM" id="SSF57756">
    <property type="entry name" value="Retrovirus zinc finger-like domains"/>
    <property type="match status" value="1"/>
</dbReference>
<name>A0AAD8VNS6_LOLMU</name>
<protein>
    <recommendedName>
        <fullName evidence="3">CCHC-type domain-containing protein</fullName>
    </recommendedName>
</protein>
<sequence>MAPSTAPSLSPSPSPPPAPGPRGREDRWRGGRGSDSEETPLSQPVDLGGGREVAVDRPESSRSRRMVRSEIFREEEDEEGVAFDELDNSDDPIDDEEGEQWEESSHVTRKRARGRRARRKVATSAARPERVVGAYDEFHGLCLLCTQPGHRAANCTVGPVCLRCGEAGHMARECALPRPPRLGAPPGSAAEPARKRVNDGGRARRVDDGAGDHMARAPVVHQAARAPQARHGATQGGLERRTMAPRRAEAPLRVDAAPRRAAAPLRAAPRREALPPRAAEGRRDVQLHGGVAKVAEGARAVAPVPVGDRAIAPVLPLTRRTEELPRPRRGADEQVAPLALRAPAVGGELARRPARAACVLPRTAEIDDAEDALAKALLAVIVGVRRAVTDTSQTYL</sequence>
<evidence type="ECO:0000313" key="5">
    <source>
        <dbReference type="Proteomes" id="UP001231189"/>
    </source>
</evidence>
<evidence type="ECO:0000256" key="1">
    <source>
        <dbReference type="PROSITE-ProRule" id="PRU00047"/>
    </source>
</evidence>
<feature type="compositionally biased region" description="Basic and acidic residues" evidence="2">
    <location>
        <begin position="22"/>
        <end position="35"/>
    </location>
</feature>